<dbReference type="EMBL" id="JAKLJA010000002">
    <property type="protein sequence ID" value="MCG5072371.1"/>
    <property type="molecule type" value="Genomic_DNA"/>
</dbReference>
<keyword evidence="2" id="KW-1185">Reference proteome</keyword>
<comment type="caution">
    <text evidence="1">The sequence shown here is derived from an EMBL/GenBank/DDBJ whole genome shotgun (WGS) entry which is preliminary data.</text>
</comment>
<proteinExistence type="predicted"/>
<dbReference type="SUPFAM" id="SSF53448">
    <property type="entry name" value="Nucleotide-diphospho-sugar transferases"/>
    <property type="match status" value="1"/>
</dbReference>
<dbReference type="InterPro" id="IPR029044">
    <property type="entry name" value="Nucleotide-diphossugar_trans"/>
</dbReference>
<dbReference type="Proteomes" id="UP001139308">
    <property type="component" value="Unassembled WGS sequence"/>
</dbReference>
<protein>
    <submittedName>
        <fullName evidence="1">TIGR04282 family arsenosugar biosynthesis glycosyltransferase</fullName>
    </submittedName>
</protein>
<organism evidence="1 2">
    <name type="scientific">Paraburkholderia tagetis</name>
    <dbReference type="NCBI Taxonomy" id="2913261"/>
    <lineage>
        <taxon>Bacteria</taxon>
        <taxon>Pseudomonadati</taxon>
        <taxon>Pseudomonadota</taxon>
        <taxon>Betaproteobacteria</taxon>
        <taxon>Burkholderiales</taxon>
        <taxon>Burkholderiaceae</taxon>
        <taxon>Paraburkholderia</taxon>
    </lineage>
</organism>
<dbReference type="Gene3D" id="3.90.550.10">
    <property type="entry name" value="Spore Coat Polysaccharide Biosynthesis Protein SpsA, Chain A"/>
    <property type="match status" value="1"/>
</dbReference>
<dbReference type="NCBIfam" id="TIGR04282">
    <property type="entry name" value="glyco_like_cofC"/>
    <property type="match status" value="1"/>
</dbReference>
<dbReference type="RefSeq" id="WP_238462158.1">
    <property type="nucleotide sequence ID" value="NZ_JAKLJA010000002.1"/>
</dbReference>
<dbReference type="PANTHER" id="PTHR36529">
    <property type="entry name" value="SLL1095 PROTEIN"/>
    <property type="match status" value="1"/>
</dbReference>
<dbReference type="AlphaFoldDB" id="A0A9X1UK56"/>
<dbReference type="Pfam" id="PF09837">
    <property type="entry name" value="DUF2064"/>
    <property type="match status" value="1"/>
</dbReference>
<sequence>MLTASHVAIFSRPPIPGEVKTQLIPMLGADGAAALYQRLLRRTLYTVCNTGCPRSLWIAGDSSHPMLRAVSREFAIALRKQRGANLSARMKHAMRTMLVETDAVAIVGADCPILDAHHLEQMFAALRDGAEVAAIPAEDGGYVAIGVSNAERARLNAVLDALFDNMPWGTAQVMACTRERLRWISAECHEQPALWDVDRAKDLERLESITNEADERGL</sequence>
<gene>
    <name evidence="1" type="ORF">L5014_03185</name>
</gene>
<accession>A0A9X1UK56</accession>
<dbReference type="InterPro" id="IPR018641">
    <property type="entry name" value="Trfase_1_rSAM/seldom-assoc"/>
</dbReference>
<reference evidence="1" key="1">
    <citation type="submission" date="2022-01" db="EMBL/GenBank/DDBJ databases">
        <title>Genome sequence and assembly of Parabukholderia sp. RG36.</title>
        <authorList>
            <person name="Chhetri G."/>
        </authorList>
    </citation>
    <scope>NUCLEOTIDE SEQUENCE</scope>
    <source>
        <strain evidence="1">RG36</strain>
    </source>
</reference>
<dbReference type="PANTHER" id="PTHR36529:SF1">
    <property type="entry name" value="GLYCOSYLTRANSFERASE"/>
    <property type="match status" value="1"/>
</dbReference>
<name>A0A9X1UK56_9BURK</name>
<evidence type="ECO:0000313" key="1">
    <source>
        <dbReference type="EMBL" id="MCG5072371.1"/>
    </source>
</evidence>
<evidence type="ECO:0000313" key="2">
    <source>
        <dbReference type="Proteomes" id="UP001139308"/>
    </source>
</evidence>